<evidence type="ECO:0000313" key="2">
    <source>
        <dbReference type="Proteomes" id="UP000039437"/>
    </source>
</evidence>
<dbReference type="AlphaFoldDB" id="A0A0U1MWV8"/>
<accession>A0A0U1MWV8</accession>
<gene>
    <name evidence="1" type="ORF">BN1321_80022</name>
</gene>
<protein>
    <submittedName>
        <fullName evidence="1">Formate/nitrite transporter</fullName>
    </submittedName>
</protein>
<name>A0A0U1MWV8_STAAU</name>
<organism evidence="1 2">
    <name type="scientific">Staphylococcus aureus</name>
    <dbReference type="NCBI Taxonomy" id="1280"/>
    <lineage>
        <taxon>Bacteria</taxon>
        <taxon>Bacillati</taxon>
        <taxon>Bacillota</taxon>
        <taxon>Bacilli</taxon>
        <taxon>Bacillales</taxon>
        <taxon>Staphylococcaceae</taxon>
        <taxon>Staphylococcus</taxon>
    </lineage>
</organism>
<dbReference type="EMBL" id="CVOQ01000067">
    <property type="protein sequence ID" value="CRI22919.1"/>
    <property type="molecule type" value="Genomic_DNA"/>
</dbReference>
<proteinExistence type="predicted"/>
<sequence length="43" mass="5327">MKEKHIKWDKIFYGDDWVNNVVETIRTKDILQSVYLKRYLLAR</sequence>
<evidence type="ECO:0000313" key="1">
    <source>
        <dbReference type="EMBL" id="CRI22919.1"/>
    </source>
</evidence>
<reference evidence="1 2" key="1">
    <citation type="submission" date="2015-04" db="EMBL/GenBank/DDBJ databases">
        <authorList>
            <person name="Syromyatnikov M.Y."/>
            <person name="Popov V.N."/>
        </authorList>
    </citation>
    <scope>NUCLEOTIDE SEQUENCE [LARGE SCALE GENOMIC DNA]</scope>
    <source>
        <strain evidence="1 2">AH1</strain>
    </source>
</reference>
<dbReference type="Proteomes" id="UP000039437">
    <property type="component" value="Unassembled WGS sequence"/>
</dbReference>